<evidence type="ECO:0000313" key="2">
    <source>
        <dbReference type="Proteomes" id="UP001501251"/>
    </source>
</evidence>
<dbReference type="EMBL" id="BAABAQ010000011">
    <property type="protein sequence ID" value="GAA4201551.1"/>
    <property type="molecule type" value="Genomic_DNA"/>
</dbReference>
<evidence type="ECO:0000313" key="1">
    <source>
        <dbReference type="EMBL" id="GAA4201551.1"/>
    </source>
</evidence>
<sequence length="183" mass="19491">MFTRFTPEARRTTVRAGLLALDHGRATLDEDMFLLALAESWPVADFAVTPEAVGTEIGNREAATGRAGDRELLASIGVDLDEVRRRLPTRREDPLAWRLTRSRLRPLNVTLSGPAGDLLLTARARKVVEVALHTSGTGSKVTGEGLLKGLLADGSNASVAILRGLGVDIRGLAAGIGFLRESA</sequence>
<gene>
    <name evidence="1" type="ORF">GCM10022252_56450</name>
</gene>
<dbReference type="Proteomes" id="UP001501251">
    <property type="component" value="Unassembled WGS sequence"/>
</dbReference>
<dbReference type="InterPro" id="IPR036628">
    <property type="entry name" value="Clp_N_dom_sf"/>
</dbReference>
<proteinExistence type="predicted"/>
<accession>A0ABP8BAF1</accession>
<protein>
    <recommendedName>
        <fullName evidence="3">Clp R domain-containing protein</fullName>
    </recommendedName>
</protein>
<evidence type="ECO:0008006" key="3">
    <source>
        <dbReference type="Google" id="ProtNLM"/>
    </source>
</evidence>
<dbReference type="Gene3D" id="1.10.1780.10">
    <property type="entry name" value="Clp, N-terminal domain"/>
    <property type="match status" value="1"/>
</dbReference>
<dbReference type="RefSeq" id="WP_344921112.1">
    <property type="nucleotide sequence ID" value="NZ_BAABAQ010000011.1"/>
</dbReference>
<name>A0ABP8BAF1_9ACTN</name>
<keyword evidence="2" id="KW-1185">Reference proteome</keyword>
<reference evidence="2" key="1">
    <citation type="journal article" date="2019" name="Int. J. Syst. Evol. Microbiol.">
        <title>The Global Catalogue of Microorganisms (GCM) 10K type strain sequencing project: providing services to taxonomists for standard genome sequencing and annotation.</title>
        <authorList>
            <consortium name="The Broad Institute Genomics Platform"/>
            <consortium name="The Broad Institute Genome Sequencing Center for Infectious Disease"/>
            <person name="Wu L."/>
            <person name="Ma J."/>
        </authorList>
    </citation>
    <scope>NUCLEOTIDE SEQUENCE [LARGE SCALE GENOMIC DNA]</scope>
    <source>
        <strain evidence="2">JCM 17388</strain>
    </source>
</reference>
<organism evidence="1 2">
    <name type="scientific">Streptosporangium oxazolinicum</name>
    <dbReference type="NCBI Taxonomy" id="909287"/>
    <lineage>
        <taxon>Bacteria</taxon>
        <taxon>Bacillati</taxon>
        <taxon>Actinomycetota</taxon>
        <taxon>Actinomycetes</taxon>
        <taxon>Streptosporangiales</taxon>
        <taxon>Streptosporangiaceae</taxon>
        <taxon>Streptosporangium</taxon>
    </lineage>
</organism>
<comment type="caution">
    <text evidence="1">The sequence shown here is derived from an EMBL/GenBank/DDBJ whole genome shotgun (WGS) entry which is preliminary data.</text>
</comment>